<dbReference type="AlphaFoldDB" id="A0A8D8TIF2"/>
<organism evidence="1">
    <name type="scientific">Cacopsylla melanoneura</name>
    <dbReference type="NCBI Taxonomy" id="428564"/>
    <lineage>
        <taxon>Eukaryota</taxon>
        <taxon>Metazoa</taxon>
        <taxon>Ecdysozoa</taxon>
        <taxon>Arthropoda</taxon>
        <taxon>Hexapoda</taxon>
        <taxon>Insecta</taxon>
        <taxon>Pterygota</taxon>
        <taxon>Neoptera</taxon>
        <taxon>Paraneoptera</taxon>
        <taxon>Hemiptera</taxon>
        <taxon>Sternorrhyncha</taxon>
        <taxon>Psylloidea</taxon>
        <taxon>Psyllidae</taxon>
        <taxon>Psyllinae</taxon>
        <taxon>Cacopsylla</taxon>
    </lineage>
</organism>
<protein>
    <submittedName>
        <fullName evidence="1">Uncharacterized protein</fullName>
    </submittedName>
</protein>
<evidence type="ECO:0000313" key="1">
    <source>
        <dbReference type="EMBL" id="CAG6688418.1"/>
    </source>
</evidence>
<proteinExistence type="predicted"/>
<dbReference type="EMBL" id="HBUF01286864">
    <property type="protein sequence ID" value="CAG6688418.1"/>
    <property type="molecule type" value="Transcribed_RNA"/>
</dbReference>
<sequence length="147" mass="17500">MKYDPFKFTFQQKVVNRTWTSNSQIRTCSCNLTYLGWIMFSSHQFQLLRVVKFRRSLHMLLLLYNLLRSQGPPQYFQETWTYLQTSRLASLGLLQIPQHKIRIIYGDSYQISVARLWNSLHRDIRDSLSLGSFKNSLVNFLKEQKST</sequence>
<name>A0A8D8TIF2_9HEMI</name>
<reference evidence="1" key="1">
    <citation type="submission" date="2021-05" db="EMBL/GenBank/DDBJ databases">
        <authorList>
            <person name="Alioto T."/>
            <person name="Alioto T."/>
            <person name="Gomez Garrido J."/>
        </authorList>
    </citation>
    <scope>NUCLEOTIDE SEQUENCE</scope>
</reference>
<accession>A0A8D8TIF2</accession>